<evidence type="ECO:0000259" key="4">
    <source>
        <dbReference type="PROSITE" id="PS51379"/>
    </source>
</evidence>
<dbReference type="eggNOG" id="COG1035">
    <property type="taxonomic scope" value="Bacteria"/>
</dbReference>
<dbReference type="GO" id="GO:0046872">
    <property type="term" value="F:metal ion binding"/>
    <property type="evidence" value="ECO:0007669"/>
    <property type="project" value="UniProtKB-KW"/>
</dbReference>
<evidence type="ECO:0000313" key="5">
    <source>
        <dbReference type="EMBL" id="BAL84077.1"/>
    </source>
</evidence>
<name>I0GTJ0_SELRL</name>
<keyword evidence="3" id="KW-0411">Iron-sulfur</keyword>
<dbReference type="PATRIC" id="fig|927704.6.peg.2452"/>
<feature type="domain" description="4Fe-4S ferredoxin-type" evidence="4">
    <location>
        <begin position="31"/>
        <end position="60"/>
    </location>
</feature>
<dbReference type="KEGG" id="sri:SELR_23690"/>
<reference evidence="5 6" key="1">
    <citation type="submission" date="2011-10" db="EMBL/GenBank/DDBJ databases">
        <title>Whole genome sequence of Selenomonas ruminantium subsp. lactilytica TAM6421.</title>
        <authorList>
            <person name="Oguchi A."/>
            <person name="Ankai A."/>
            <person name="Kaneko J."/>
            <person name="Yamada-Narita S."/>
            <person name="Fukui S."/>
            <person name="Takahashi M."/>
            <person name="Onodera T."/>
            <person name="Kojima S."/>
            <person name="Fushimi T."/>
            <person name="Abe N."/>
            <person name="Kamio Y."/>
            <person name="Yamazaki S."/>
            <person name="Fujita N."/>
        </authorList>
    </citation>
    <scope>NUCLEOTIDE SEQUENCE [LARGE SCALE GENOMIC DNA]</scope>
    <source>
        <strain evidence="6">NBRC 103574 / TAM6421</strain>
    </source>
</reference>
<dbReference type="InterPro" id="IPR017896">
    <property type="entry name" value="4Fe4S_Fe-S-bd"/>
</dbReference>
<keyword evidence="1" id="KW-0479">Metal-binding</keyword>
<organism evidence="5 6">
    <name type="scientific">Selenomonas ruminantium subsp. lactilytica (strain NBRC 103574 / TAM6421)</name>
    <dbReference type="NCBI Taxonomy" id="927704"/>
    <lineage>
        <taxon>Bacteria</taxon>
        <taxon>Bacillati</taxon>
        <taxon>Bacillota</taxon>
        <taxon>Negativicutes</taxon>
        <taxon>Selenomonadales</taxon>
        <taxon>Selenomonadaceae</taxon>
        <taxon>Selenomonas</taxon>
    </lineage>
</organism>
<dbReference type="OrthoDB" id="430408at2"/>
<dbReference type="Gene3D" id="3.30.70.20">
    <property type="match status" value="1"/>
</dbReference>
<evidence type="ECO:0000256" key="2">
    <source>
        <dbReference type="ARBA" id="ARBA00023004"/>
    </source>
</evidence>
<evidence type="ECO:0000256" key="3">
    <source>
        <dbReference type="ARBA" id="ARBA00023014"/>
    </source>
</evidence>
<dbReference type="PROSITE" id="PS00198">
    <property type="entry name" value="4FE4S_FER_1"/>
    <property type="match status" value="2"/>
</dbReference>
<keyword evidence="2" id="KW-0408">Iron</keyword>
<dbReference type="InterPro" id="IPR052977">
    <property type="entry name" value="Polyferredoxin-like_ET"/>
</dbReference>
<evidence type="ECO:0000256" key="1">
    <source>
        <dbReference type="ARBA" id="ARBA00022723"/>
    </source>
</evidence>
<protein>
    <recommendedName>
        <fullName evidence="4">4Fe-4S ferredoxin-type domain-containing protein</fullName>
    </recommendedName>
</protein>
<dbReference type="Pfam" id="PF12838">
    <property type="entry name" value="Fer4_7"/>
    <property type="match status" value="1"/>
</dbReference>
<gene>
    <name evidence="5" type="ordered locus">SELR_23690</name>
</gene>
<dbReference type="HOGENOM" id="CLU_037958_1_0_9"/>
<dbReference type="PANTHER" id="PTHR43193">
    <property type="match status" value="1"/>
</dbReference>
<dbReference type="Pfam" id="PF04432">
    <property type="entry name" value="FrhB_FdhB_C"/>
    <property type="match status" value="1"/>
</dbReference>
<dbReference type="GO" id="GO:0051536">
    <property type="term" value="F:iron-sulfur cluster binding"/>
    <property type="evidence" value="ECO:0007669"/>
    <property type="project" value="UniProtKB-KW"/>
</dbReference>
<sequence>MVADEKCTGCGACRVACPMGAIALKEETGGLKPRIDRELCTECGACERVCPVAGKAVIPQHSMRKADLFVNNNFFDRGVSSSGGFFKALSDYVFSKHGVVYGAAWCNEYTAVNMVRIKNPDDIYQCMESKYIQADTCNTFHEVEEDLRSGRLVLYAGTPCQIAGLHGCLGQDYENLLTLEVFCHGVPAVHIWQSYLRDYHGHEDVIRYVHFRYKRRGWWEAQMKIQYAHDEYLSSFRNTNDSYMFVFLNNYSLNQACYDCPFRKREHAGDFYIGDAWNINKIKQNMDDDRGISMVVTLTEKAEKILSEVSKGNNVFPVTLEEGVCSSKDLFQSKMRPAIWEKFQQKVWDEGFKSAYELIMEERSTNGK</sequence>
<dbReference type="RefSeq" id="WP_014425499.1">
    <property type="nucleotide sequence ID" value="NC_017068.1"/>
</dbReference>
<accession>I0GTJ0</accession>
<proteinExistence type="predicted"/>
<dbReference type="InterPro" id="IPR007525">
    <property type="entry name" value="FrhB_FdhB_C"/>
</dbReference>
<dbReference type="PROSITE" id="PS51379">
    <property type="entry name" value="4FE4S_FER_2"/>
    <property type="match status" value="2"/>
</dbReference>
<evidence type="ECO:0000313" key="6">
    <source>
        <dbReference type="Proteomes" id="UP000007887"/>
    </source>
</evidence>
<dbReference type="Proteomes" id="UP000007887">
    <property type="component" value="Chromosome"/>
</dbReference>
<dbReference type="InterPro" id="IPR017900">
    <property type="entry name" value="4Fe4S_Fe_S_CS"/>
</dbReference>
<dbReference type="EMBL" id="AP012292">
    <property type="protein sequence ID" value="BAL84077.1"/>
    <property type="molecule type" value="Genomic_DNA"/>
</dbReference>
<dbReference type="SUPFAM" id="SSF54862">
    <property type="entry name" value="4Fe-4S ferredoxins"/>
    <property type="match status" value="1"/>
</dbReference>
<dbReference type="AlphaFoldDB" id="I0GTJ0"/>
<dbReference type="PANTHER" id="PTHR43193:SF2">
    <property type="entry name" value="POLYFERREDOXIN PROTEIN FWDF"/>
    <property type="match status" value="1"/>
</dbReference>
<feature type="domain" description="4Fe-4S ferredoxin-type" evidence="4">
    <location>
        <begin position="1"/>
        <end position="27"/>
    </location>
</feature>
<dbReference type="eggNOG" id="COG1145">
    <property type="taxonomic scope" value="Bacteria"/>
</dbReference>